<dbReference type="NCBIfam" id="TIGR01509">
    <property type="entry name" value="HAD-SF-IA-v3"/>
    <property type="match status" value="1"/>
</dbReference>
<dbReference type="Proteomes" id="UP001165041">
    <property type="component" value="Unassembled WGS sequence"/>
</dbReference>
<dbReference type="AlphaFoldDB" id="A0A9W6QGL1"/>
<reference evidence="1" key="1">
    <citation type="submission" date="2023-02" db="EMBL/GenBank/DDBJ databases">
        <title>Kitasatospora phosalacinea NBRC 14627.</title>
        <authorList>
            <person name="Ichikawa N."/>
            <person name="Sato H."/>
            <person name="Tonouchi N."/>
        </authorList>
    </citation>
    <scope>NUCLEOTIDE SEQUENCE</scope>
    <source>
        <strain evidence="1">NBRC 14627</strain>
    </source>
</reference>
<dbReference type="EMBL" id="BSSA01000035">
    <property type="protein sequence ID" value="GLW74453.1"/>
    <property type="molecule type" value="Genomic_DNA"/>
</dbReference>
<dbReference type="Pfam" id="PF00702">
    <property type="entry name" value="Hydrolase"/>
    <property type="match status" value="1"/>
</dbReference>
<dbReference type="NCBIfam" id="TIGR01549">
    <property type="entry name" value="HAD-SF-IA-v1"/>
    <property type="match status" value="1"/>
</dbReference>
<comment type="caution">
    <text evidence="1">The sequence shown here is derived from an EMBL/GenBank/DDBJ whole genome shotgun (WGS) entry which is preliminary data.</text>
</comment>
<dbReference type="SUPFAM" id="SSF56784">
    <property type="entry name" value="HAD-like"/>
    <property type="match status" value="1"/>
</dbReference>
<proteinExistence type="predicted"/>
<protein>
    <submittedName>
        <fullName evidence="1">Hydrolase</fullName>
    </submittedName>
</protein>
<evidence type="ECO:0000313" key="1">
    <source>
        <dbReference type="EMBL" id="GLW74453.1"/>
    </source>
</evidence>
<organism evidence="1 2">
    <name type="scientific">Kitasatospora phosalacinea</name>
    <dbReference type="NCBI Taxonomy" id="2065"/>
    <lineage>
        <taxon>Bacteria</taxon>
        <taxon>Bacillati</taxon>
        <taxon>Actinomycetota</taxon>
        <taxon>Actinomycetes</taxon>
        <taxon>Kitasatosporales</taxon>
        <taxon>Streptomycetaceae</taxon>
        <taxon>Kitasatospora</taxon>
    </lineage>
</organism>
<keyword evidence="1" id="KW-0378">Hydrolase</keyword>
<accession>A0A9W6QGL1</accession>
<dbReference type="SFLD" id="SFLDG01129">
    <property type="entry name" value="C1.5:_HAD__Beta-PGM__Phosphata"/>
    <property type="match status" value="1"/>
</dbReference>
<dbReference type="PANTHER" id="PTHR46649:SF4">
    <property type="entry name" value="HALOACID DEHALOGENASE-LIKE HYDROLASE (HAD) SUPERFAMILY PROTEIN"/>
    <property type="match status" value="1"/>
</dbReference>
<dbReference type="InterPro" id="IPR023214">
    <property type="entry name" value="HAD_sf"/>
</dbReference>
<name>A0A9W6QGL1_9ACTN</name>
<dbReference type="PANTHER" id="PTHR46649">
    <property type="match status" value="1"/>
</dbReference>
<dbReference type="Gene3D" id="3.40.50.1000">
    <property type="entry name" value="HAD superfamily/HAD-like"/>
    <property type="match status" value="1"/>
</dbReference>
<dbReference type="SFLD" id="SFLDS00003">
    <property type="entry name" value="Haloacid_Dehalogenase"/>
    <property type="match status" value="1"/>
</dbReference>
<dbReference type="InterPro" id="IPR006439">
    <property type="entry name" value="HAD-SF_hydro_IA"/>
</dbReference>
<dbReference type="GO" id="GO:0016787">
    <property type="term" value="F:hydrolase activity"/>
    <property type="evidence" value="ECO:0007669"/>
    <property type="project" value="UniProtKB-KW"/>
</dbReference>
<dbReference type="RefSeq" id="WP_285740044.1">
    <property type="nucleotide sequence ID" value="NZ_BSSA01000035.1"/>
</dbReference>
<sequence length="232" mass="25325">MATAVMFDFSGTLFRVETATAWLDAALDAVGATLTAPERVGWASSLERVGALPGGAWPQAVPPHLAEVWQERDLDLERHRAAYTGLAQSVGPLPHPDLAAALYERHMAPQAWHAYPDTHSTLTELRRRGVPVAVVSNIAWDLRPVFRHHGLEAAVDAFVLSFEYHRQKPDPELFRAACEQLGREPEDIVMVGDDATADGGATALGCTFLQVRHAPTVERPNALTAVLDLLDR</sequence>
<dbReference type="PRINTS" id="PR00413">
    <property type="entry name" value="HADHALOGNASE"/>
</dbReference>
<gene>
    <name evidence="1" type="ORF">Kpho02_67510</name>
</gene>
<evidence type="ECO:0000313" key="2">
    <source>
        <dbReference type="Proteomes" id="UP001165041"/>
    </source>
</evidence>
<dbReference type="InterPro" id="IPR036412">
    <property type="entry name" value="HAD-like_sf"/>
</dbReference>